<accession>A0A2V3W0L6</accession>
<dbReference type="GO" id="GO:0000166">
    <property type="term" value="F:nucleotide binding"/>
    <property type="evidence" value="ECO:0007669"/>
    <property type="project" value="InterPro"/>
</dbReference>
<dbReference type="InterPro" id="IPR050984">
    <property type="entry name" value="Gfo/Idh/MocA_domain"/>
</dbReference>
<feature type="domain" description="GFO/IDH/MocA-like oxidoreductase" evidence="4">
    <location>
        <begin position="129"/>
        <end position="244"/>
    </location>
</feature>
<proteinExistence type="inferred from homology"/>
<organism evidence="5 6">
    <name type="scientific">Pseudogracilibacillus auburnensis</name>
    <dbReference type="NCBI Taxonomy" id="1494959"/>
    <lineage>
        <taxon>Bacteria</taxon>
        <taxon>Bacillati</taxon>
        <taxon>Bacillota</taxon>
        <taxon>Bacilli</taxon>
        <taxon>Bacillales</taxon>
        <taxon>Bacillaceae</taxon>
        <taxon>Pseudogracilibacillus</taxon>
    </lineage>
</organism>
<dbReference type="Pfam" id="PF01408">
    <property type="entry name" value="GFO_IDH_MocA"/>
    <property type="match status" value="1"/>
</dbReference>
<dbReference type="Gene3D" id="3.40.50.720">
    <property type="entry name" value="NAD(P)-binding Rossmann-like Domain"/>
    <property type="match status" value="1"/>
</dbReference>
<dbReference type="InterPro" id="IPR000683">
    <property type="entry name" value="Gfo/Idh/MocA-like_OxRdtase_N"/>
</dbReference>
<dbReference type="PANTHER" id="PTHR22604">
    <property type="entry name" value="OXIDOREDUCTASES"/>
    <property type="match status" value="1"/>
</dbReference>
<evidence type="ECO:0000256" key="2">
    <source>
        <dbReference type="ARBA" id="ARBA00023002"/>
    </source>
</evidence>
<dbReference type="GO" id="GO:0016491">
    <property type="term" value="F:oxidoreductase activity"/>
    <property type="evidence" value="ECO:0007669"/>
    <property type="project" value="UniProtKB-KW"/>
</dbReference>
<dbReference type="OrthoDB" id="9815825at2"/>
<dbReference type="SUPFAM" id="SSF51735">
    <property type="entry name" value="NAD(P)-binding Rossmann-fold domains"/>
    <property type="match status" value="1"/>
</dbReference>
<dbReference type="Gene3D" id="3.30.360.10">
    <property type="entry name" value="Dihydrodipicolinate Reductase, domain 2"/>
    <property type="match status" value="1"/>
</dbReference>
<dbReference type="EMBL" id="QJJQ01000007">
    <property type="protein sequence ID" value="PXW86681.1"/>
    <property type="molecule type" value="Genomic_DNA"/>
</dbReference>
<evidence type="ECO:0000313" key="5">
    <source>
        <dbReference type="EMBL" id="PXW86681.1"/>
    </source>
</evidence>
<evidence type="ECO:0000256" key="1">
    <source>
        <dbReference type="ARBA" id="ARBA00010928"/>
    </source>
</evidence>
<dbReference type="InterPro" id="IPR055170">
    <property type="entry name" value="GFO_IDH_MocA-like_dom"/>
</dbReference>
<evidence type="ECO:0000259" key="4">
    <source>
        <dbReference type="Pfam" id="PF22725"/>
    </source>
</evidence>
<gene>
    <name evidence="5" type="ORF">DFR56_107203</name>
</gene>
<evidence type="ECO:0000313" key="6">
    <source>
        <dbReference type="Proteomes" id="UP000247978"/>
    </source>
</evidence>
<reference evidence="5 6" key="1">
    <citation type="submission" date="2018-05" db="EMBL/GenBank/DDBJ databases">
        <title>Genomic Encyclopedia of Type Strains, Phase IV (KMG-IV): sequencing the most valuable type-strain genomes for metagenomic binning, comparative biology and taxonomic classification.</title>
        <authorList>
            <person name="Goeker M."/>
        </authorList>
    </citation>
    <scope>NUCLEOTIDE SEQUENCE [LARGE SCALE GENOMIC DNA]</scope>
    <source>
        <strain evidence="5 6">DSM 28556</strain>
    </source>
</reference>
<feature type="domain" description="Gfo/Idh/MocA-like oxidoreductase N-terminal" evidence="3">
    <location>
        <begin position="4"/>
        <end position="119"/>
    </location>
</feature>
<sequence length="330" mass="37603">MNRINWGILGAANIAFSELLPAIRRSQNGEVVAVASRNREKAIRFNTVKIYDTYEELLLDESIDAVYIPLPNALHKEWAIKAMNAKKHVLLEKPATLTLNEMKEISEAVKQNNVVFMEAFMYQFHSQHEYVKQLLNDGTIGDYQYVKAHFSFKLDDPNDIRLNRELGGGALWDVGCYGIHALTQIVGMKPTEVSMIGKVDSNHQVDTTSVCFFTDEKNRCAEVSASFEGSFLDRYEIFGEKSTIIVESAFRPDVSENGTGKVTLIDHDGHVIESRLFKDDQYLRQVEHIQDCIINHQDPKYNHHNSLEMVKYIESAYQSLYNSSETVKIS</sequence>
<dbReference type="PANTHER" id="PTHR22604:SF105">
    <property type="entry name" value="TRANS-1,2-DIHYDROBENZENE-1,2-DIOL DEHYDROGENASE"/>
    <property type="match status" value="1"/>
</dbReference>
<name>A0A2V3W0L6_9BACI</name>
<dbReference type="Pfam" id="PF22725">
    <property type="entry name" value="GFO_IDH_MocA_C3"/>
    <property type="match status" value="1"/>
</dbReference>
<keyword evidence="2" id="KW-0560">Oxidoreductase</keyword>
<dbReference type="InterPro" id="IPR036291">
    <property type="entry name" value="NAD(P)-bd_dom_sf"/>
</dbReference>
<dbReference type="AlphaFoldDB" id="A0A2V3W0L6"/>
<comment type="caution">
    <text evidence="5">The sequence shown here is derived from an EMBL/GenBank/DDBJ whole genome shotgun (WGS) entry which is preliminary data.</text>
</comment>
<dbReference type="Proteomes" id="UP000247978">
    <property type="component" value="Unassembled WGS sequence"/>
</dbReference>
<dbReference type="SUPFAM" id="SSF55347">
    <property type="entry name" value="Glyceraldehyde-3-phosphate dehydrogenase-like, C-terminal domain"/>
    <property type="match status" value="1"/>
</dbReference>
<comment type="similarity">
    <text evidence="1">Belongs to the Gfo/Idh/MocA family.</text>
</comment>
<keyword evidence="6" id="KW-1185">Reference proteome</keyword>
<dbReference type="RefSeq" id="WP_158525608.1">
    <property type="nucleotide sequence ID" value="NZ_JBHUHB010000001.1"/>
</dbReference>
<protein>
    <submittedName>
        <fullName evidence="5">Putative dehydrogenase</fullName>
    </submittedName>
</protein>
<evidence type="ECO:0000259" key="3">
    <source>
        <dbReference type="Pfam" id="PF01408"/>
    </source>
</evidence>